<evidence type="ECO:0000313" key="5">
    <source>
        <dbReference type="Proteomes" id="UP000787635"/>
    </source>
</evidence>
<dbReference type="Gene3D" id="1.25.40.10">
    <property type="entry name" value="Tetratricopeptide repeat domain"/>
    <property type="match status" value="2"/>
</dbReference>
<keyword evidence="3" id="KW-0732">Signal</keyword>
<evidence type="ECO:0000256" key="2">
    <source>
        <dbReference type="SAM" id="MobiDB-lite"/>
    </source>
</evidence>
<evidence type="ECO:0000313" key="4">
    <source>
        <dbReference type="EMBL" id="NKC31344.1"/>
    </source>
</evidence>
<dbReference type="InterPro" id="IPR011990">
    <property type="entry name" value="TPR-like_helical_dom_sf"/>
</dbReference>
<keyword evidence="1" id="KW-0175">Coiled coil</keyword>
<dbReference type="PANTHER" id="PTHR11102:SF160">
    <property type="entry name" value="ERAD-ASSOCIATED E3 UBIQUITIN-PROTEIN LIGASE COMPONENT HRD3"/>
    <property type="match status" value="1"/>
</dbReference>
<proteinExistence type="predicted"/>
<dbReference type="EMBL" id="JAAVNE010000014">
    <property type="protein sequence ID" value="NKC31344.1"/>
    <property type="molecule type" value="Genomic_DNA"/>
</dbReference>
<comment type="caution">
    <text evidence="4">The sequence shown here is derived from an EMBL/GenBank/DDBJ whole genome shotgun (WGS) entry which is preliminary data.</text>
</comment>
<sequence>MRAALAPALGLALGLAGCAPPPTVGGFGPDVRICQGADCRVVSNAEARSGEPQTDRRGERQSDPDLYRGENVAQLRAAAESGDARAAYKLGQAAEFGLGGSARQPAEALRWYGVAAQAGLPWAQFRLAEALGRAPAGRRDNGRIIELTAASARGGVAQAAYNLGMMHLAGQGVMRDAQEAGRWLRLAAEEGVPEAQYNLGLLYYRGEGVPQQLYDALQFMRRAAESGYVPAQRAVGRLYMTGLDTMRQDLREARTFMSLAAAAGDSQARAWMREIERAEREQEAYRRQLQAQANQTAALFASVALAAMLAPPPVVVYSRW</sequence>
<evidence type="ECO:0000256" key="1">
    <source>
        <dbReference type="SAM" id="Coils"/>
    </source>
</evidence>
<feature type="compositionally biased region" description="Basic and acidic residues" evidence="2">
    <location>
        <begin position="53"/>
        <end position="66"/>
    </location>
</feature>
<name>A0ABX1E2F8_9PROT</name>
<gene>
    <name evidence="4" type="ORF">HEQ75_10780</name>
</gene>
<feature type="chain" id="PRO_5047504867" evidence="3">
    <location>
        <begin position="19"/>
        <end position="320"/>
    </location>
</feature>
<feature type="region of interest" description="Disordered" evidence="2">
    <location>
        <begin position="45"/>
        <end position="66"/>
    </location>
</feature>
<protein>
    <submittedName>
        <fullName evidence="4">Sel1 repeat family protein</fullName>
    </submittedName>
</protein>
<dbReference type="PROSITE" id="PS51257">
    <property type="entry name" value="PROKAR_LIPOPROTEIN"/>
    <property type="match status" value="1"/>
</dbReference>
<feature type="signal peptide" evidence="3">
    <location>
        <begin position="1"/>
        <end position="18"/>
    </location>
</feature>
<keyword evidence="5" id="KW-1185">Reference proteome</keyword>
<feature type="coiled-coil region" evidence="1">
    <location>
        <begin position="268"/>
        <end position="295"/>
    </location>
</feature>
<accession>A0ABX1E2F8</accession>
<dbReference type="Proteomes" id="UP000787635">
    <property type="component" value="Unassembled WGS sequence"/>
</dbReference>
<dbReference type="PANTHER" id="PTHR11102">
    <property type="entry name" value="SEL-1-LIKE PROTEIN"/>
    <property type="match status" value="1"/>
</dbReference>
<dbReference type="InterPro" id="IPR006597">
    <property type="entry name" value="Sel1-like"/>
</dbReference>
<dbReference type="SMART" id="SM00671">
    <property type="entry name" value="SEL1"/>
    <property type="match status" value="4"/>
</dbReference>
<evidence type="ECO:0000256" key="3">
    <source>
        <dbReference type="SAM" id="SignalP"/>
    </source>
</evidence>
<organism evidence="4 5">
    <name type="scientific">Falsiroseomonas selenitidurans</name>
    <dbReference type="NCBI Taxonomy" id="2716335"/>
    <lineage>
        <taxon>Bacteria</taxon>
        <taxon>Pseudomonadati</taxon>
        <taxon>Pseudomonadota</taxon>
        <taxon>Alphaproteobacteria</taxon>
        <taxon>Acetobacterales</taxon>
        <taxon>Roseomonadaceae</taxon>
        <taxon>Falsiroseomonas</taxon>
    </lineage>
</organism>
<dbReference type="InterPro" id="IPR050767">
    <property type="entry name" value="Sel1_AlgK"/>
</dbReference>
<reference evidence="4 5" key="1">
    <citation type="submission" date="2020-03" db="EMBL/GenBank/DDBJ databases">
        <title>Roseomonas selenitidurans sp. nov. isolated from urban soil.</title>
        <authorList>
            <person name="Liu H."/>
        </authorList>
    </citation>
    <scope>NUCLEOTIDE SEQUENCE [LARGE SCALE GENOMIC DNA]</scope>
    <source>
        <strain evidence="4 5">BU-1</strain>
    </source>
</reference>
<dbReference type="SUPFAM" id="SSF81901">
    <property type="entry name" value="HCP-like"/>
    <property type="match status" value="1"/>
</dbReference>
<dbReference type="Pfam" id="PF08238">
    <property type="entry name" value="Sel1"/>
    <property type="match status" value="4"/>
</dbReference>
<dbReference type="RefSeq" id="WP_168030195.1">
    <property type="nucleotide sequence ID" value="NZ_JAAVNE010000014.1"/>
</dbReference>